<dbReference type="GO" id="GO:0015190">
    <property type="term" value="F:L-leucine transmembrane transporter activity"/>
    <property type="evidence" value="ECO:0007669"/>
    <property type="project" value="TreeGrafter"/>
</dbReference>
<dbReference type="InterPro" id="IPR031984">
    <property type="entry name" value="SLC3A2_N"/>
</dbReference>
<evidence type="ECO:0000259" key="3">
    <source>
        <dbReference type="Pfam" id="PF00128"/>
    </source>
</evidence>
<dbReference type="Proteomes" id="UP000694523">
    <property type="component" value="Unplaced"/>
</dbReference>
<keyword evidence="6" id="KW-1185">Reference proteome</keyword>
<dbReference type="GO" id="GO:0015823">
    <property type="term" value="P:phenylalanine transport"/>
    <property type="evidence" value="ECO:0007669"/>
    <property type="project" value="TreeGrafter"/>
</dbReference>
<dbReference type="GO" id="GO:0016324">
    <property type="term" value="C:apical plasma membrane"/>
    <property type="evidence" value="ECO:0007669"/>
    <property type="project" value="TreeGrafter"/>
</dbReference>
<feature type="region of interest" description="Disordered" evidence="1">
    <location>
        <begin position="1"/>
        <end position="49"/>
    </location>
</feature>
<dbReference type="GO" id="GO:0015173">
    <property type="term" value="F:aromatic amino acid transmembrane transporter activity"/>
    <property type="evidence" value="ECO:0007669"/>
    <property type="project" value="TreeGrafter"/>
</dbReference>
<evidence type="ECO:0000313" key="6">
    <source>
        <dbReference type="Proteomes" id="UP000694523"/>
    </source>
</evidence>
<dbReference type="PANTHER" id="PTHR46673">
    <property type="entry name" value="4F2 CELL-SURFACE ANTIGEN HEAVY CHAIN"/>
    <property type="match status" value="1"/>
</dbReference>
<evidence type="ECO:0000313" key="5">
    <source>
        <dbReference type="Ensembl" id="ENSNMLP00000015366.1"/>
    </source>
</evidence>
<evidence type="ECO:0008006" key="7">
    <source>
        <dbReference type="Google" id="ProtNLM"/>
    </source>
</evidence>
<dbReference type="InterPro" id="IPR006047">
    <property type="entry name" value="GH13_cat_dom"/>
</dbReference>
<dbReference type="InterPro" id="IPR017853">
    <property type="entry name" value="GH"/>
</dbReference>
<dbReference type="Pfam" id="PF16028">
    <property type="entry name" value="SLC3A2_N"/>
    <property type="match status" value="1"/>
</dbReference>
<feature type="compositionally biased region" description="Basic and acidic residues" evidence="1">
    <location>
        <begin position="1"/>
        <end position="20"/>
    </location>
</feature>
<evidence type="ECO:0000256" key="1">
    <source>
        <dbReference type="SAM" id="MobiDB-lite"/>
    </source>
</evidence>
<dbReference type="SUPFAM" id="SSF51445">
    <property type="entry name" value="(Trans)glycosidases"/>
    <property type="match status" value="1"/>
</dbReference>
<reference evidence="5" key="1">
    <citation type="submission" date="2025-08" db="UniProtKB">
        <authorList>
            <consortium name="Ensembl"/>
        </authorList>
    </citation>
    <scope>IDENTIFICATION</scope>
</reference>
<dbReference type="InterPro" id="IPR042280">
    <property type="entry name" value="SLC3A2"/>
</dbReference>
<evidence type="ECO:0000256" key="2">
    <source>
        <dbReference type="SAM" id="Phobius"/>
    </source>
</evidence>
<name>A0A8C6T5Q5_9GOBI</name>
<dbReference type="AlphaFoldDB" id="A0A8C6T5Q5"/>
<dbReference type="InterPro" id="IPR013780">
    <property type="entry name" value="Glyco_hydro_b"/>
</dbReference>
<evidence type="ECO:0000259" key="4">
    <source>
        <dbReference type="Pfam" id="PF16028"/>
    </source>
</evidence>
<proteinExistence type="predicted"/>
<keyword evidence="2" id="KW-1133">Transmembrane helix</keyword>
<dbReference type="Pfam" id="PF00128">
    <property type="entry name" value="Alpha-amylase"/>
    <property type="match status" value="1"/>
</dbReference>
<dbReference type="GO" id="GO:0016323">
    <property type="term" value="C:basolateral plasma membrane"/>
    <property type="evidence" value="ECO:0007669"/>
    <property type="project" value="TreeGrafter"/>
</dbReference>
<dbReference type="Gene3D" id="2.60.40.1180">
    <property type="entry name" value="Golgi alpha-mannosidase II"/>
    <property type="match status" value="1"/>
</dbReference>
<sequence>IHRDTETPRHHQAEEEKALDLEEEEKTPMTAGDQGASADSEAAQGPEQNGAVKLKIPEEEEEDAVHFTGLNKEELLRVAGTPGWVRTRWSLLVLFWLSWLGMLAAAVLIILKAPPCKELPSLNWWNEGPLYGVRSIQDFSAAGNIRGVEQRLEHLQQLKVKGLVLGPVHVAPKDQPMALSFKEVSTESGSLDQMKSLLQTAHKRGIIHLLITIHIMSIHPSIHFLPLYPGRVAGQQSQLWRGPPDVSGPQRSDGRYGARSDDAAAELRPRPAQLLWSLEPLGGAGEEEACQSSDLLLLLTLPGTALIQSGDELGLRAAQVRDSGRGYETQGGATNSGRATRLRAGLSETRAGYETQGRLRDSGRGSGTRLRAGERSLMFGDFQLLFNSSSALVFLRSWDQSPRFLALTNSSPDRALSLGAEGGALERLGGATGRVVFSSNTSILALDQELQLRDVTVGPREAALLQIL</sequence>
<dbReference type="PANTHER" id="PTHR46673:SF3">
    <property type="entry name" value="SOLUTE CARRIER FAMILY 3 (AMINO ACID TRANSPORTER HEAVY CHAIN), MEMBER 2A-RELATED"/>
    <property type="match status" value="1"/>
</dbReference>
<reference evidence="5" key="2">
    <citation type="submission" date="2025-09" db="UniProtKB">
        <authorList>
            <consortium name="Ensembl"/>
        </authorList>
    </citation>
    <scope>IDENTIFICATION</scope>
</reference>
<dbReference type="GO" id="GO:0005975">
    <property type="term" value="P:carbohydrate metabolic process"/>
    <property type="evidence" value="ECO:0007669"/>
    <property type="project" value="InterPro"/>
</dbReference>
<protein>
    <recommendedName>
        <fullName evidence="7">Solute carrier family 3 member 2</fullName>
    </recommendedName>
</protein>
<organism evidence="5 6">
    <name type="scientific">Neogobius melanostomus</name>
    <name type="common">round goby</name>
    <dbReference type="NCBI Taxonomy" id="47308"/>
    <lineage>
        <taxon>Eukaryota</taxon>
        <taxon>Metazoa</taxon>
        <taxon>Chordata</taxon>
        <taxon>Craniata</taxon>
        <taxon>Vertebrata</taxon>
        <taxon>Euteleostomi</taxon>
        <taxon>Actinopterygii</taxon>
        <taxon>Neopterygii</taxon>
        <taxon>Teleostei</taxon>
        <taxon>Neoteleostei</taxon>
        <taxon>Acanthomorphata</taxon>
        <taxon>Gobiaria</taxon>
        <taxon>Gobiiformes</taxon>
        <taxon>Gobioidei</taxon>
        <taxon>Gobiidae</taxon>
        <taxon>Benthophilinae</taxon>
        <taxon>Neogobiini</taxon>
        <taxon>Neogobius</taxon>
    </lineage>
</organism>
<accession>A0A8C6T5Q5</accession>
<keyword evidence="2" id="KW-0472">Membrane</keyword>
<dbReference type="Gene3D" id="3.20.20.80">
    <property type="entry name" value="Glycosidases"/>
    <property type="match status" value="1"/>
</dbReference>
<dbReference type="Ensembl" id="ENSNMLT00000017260.1">
    <property type="protein sequence ID" value="ENSNMLP00000015366.1"/>
    <property type="gene ID" value="ENSNMLG00000010190.1"/>
</dbReference>
<feature type="domain" description="Solute carrier family 3 member 2 N-terminal" evidence="4">
    <location>
        <begin position="55"/>
        <end position="131"/>
    </location>
</feature>
<feature type="compositionally biased region" description="Basic and acidic residues" evidence="1">
    <location>
        <begin position="252"/>
        <end position="264"/>
    </location>
</feature>
<dbReference type="GO" id="GO:0015180">
    <property type="term" value="F:L-alanine transmembrane transporter activity"/>
    <property type="evidence" value="ECO:0007669"/>
    <property type="project" value="TreeGrafter"/>
</dbReference>
<keyword evidence="2" id="KW-0812">Transmembrane</keyword>
<dbReference type="GO" id="GO:1904273">
    <property type="term" value="P:L-alanine import across plasma membrane"/>
    <property type="evidence" value="ECO:0007669"/>
    <property type="project" value="TreeGrafter"/>
</dbReference>
<dbReference type="GO" id="GO:1903801">
    <property type="term" value="P:L-leucine import across plasma membrane"/>
    <property type="evidence" value="ECO:0007669"/>
    <property type="project" value="TreeGrafter"/>
</dbReference>
<feature type="transmembrane region" description="Helical" evidence="2">
    <location>
        <begin position="91"/>
        <end position="111"/>
    </location>
</feature>
<feature type="domain" description="Glycosyl hydrolase family 13 catalytic" evidence="3">
    <location>
        <begin position="140"/>
        <end position="207"/>
    </location>
</feature>
<feature type="region of interest" description="Disordered" evidence="1">
    <location>
        <begin position="236"/>
        <end position="264"/>
    </location>
</feature>